<proteinExistence type="predicted"/>
<name>A0ABY8FCM7_9GAMM</name>
<organism evidence="1 2">
    <name type="scientific">Salinicola endophyticus</name>
    <dbReference type="NCBI Taxonomy" id="1949083"/>
    <lineage>
        <taxon>Bacteria</taxon>
        <taxon>Pseudomonadati</taxon>
        <taxon>Pseudomonadota</taxon>
        <taxon>Gammaproteobacteria</taxon>
        <taxon>Oceanospirillales</taxon>
        <taxon>Halomonadaceae</taxon>
        <taxon>Salinicola</taxon>
    </lineage>
</organism>
<dbReference type="EMBL" id="CP035631">
    <property type="protein sequence ID" value="WFF40417.1"/>
    <property type="molecule type" value="Genomic_DNA"/>
</dbReference>
<dbReference type="Proteomes" id="UP001321526">
    <property type="component" value="Chromosome"/>
</dbReference>
<reference evidence="1 2" key="1">
    <citation type="submission" date="2019-01" db="EMBL/GenBank/DDBJ databases">
        <title>Genome sequence of Salinicola endophyticus REST5.</title>
        <authorList>
            <person name="Nascimento F.X."/>
        </authorList>
    </citation>
    <scope>NUCLEOTIDE SEQUENCE [LARGE SCALE GENOMIC DNA]</scope>
    <source>
        <strain evidence="1 2">REST5</strain>
    </source>
</reference>
<evidence type="ECO:0000313" key="2">
    <source>
        <dbReference type="Proteomes" id="UP001321526"/>
    </source>
</evidence>
<sequence>MSLTDLAPPPPVTLTSADRILLARLTDLAVDITNQGKLVCNAAYMGFARRVHVWWQPATGGEMQQIEIALSAEPETVRSELAQAIQTLEALLTQPGEAA</sequence>
<evidence type="ECO:0000313" key="1">
    <source>
        <dbReference type="EMBL" id="WFF40417.1"/>
    </source>
</evidence>
<keyword evidence="2" id="KW-1185">Reference proteome</keyword>
<protein>
    <submittedName>
        <fullName evidence="1">Uncharacterized protein</fullName>
    </submittedName>
</protein>
<gene>
    <name evidence="1" type="ORF">EVC62_02270</name>
</gene>
<accession>A0ABY8FCM7</accession>
<dbReference type="RefSeq" id="WP_282235661.1">
    <property type="nucleotide sequence ID" value="NZ_CP035631.1"/>
</dbReference>